<dbReference type="CDD" id="cd07042">
    <property type="entry name" value="STAS_SulP_like_sulfate_transporter"/>
    <property type="match status" value="1"/>
</dbReference>
<dbReference type="SUPFAM" id="SSF52091">
    <property type="entry name" value="SpoIIaa-like"/>
    <property type="match status" value="1"/>
</dbReference>
<feature type="domain" description="STAS" evidence="7">
    <location>
        <begin position="451"/>
        <end position="560"/>
    </location>
</feature>
<dbReference type="Proteomes" id="UP000245137">
    <property type="component" value="Unassembled WGS sequence"/>
</dbReference>
<evidence type="ECO:0000259" key="7">
    <source>
        <dbReference type="PROSITE" id="PS50801"/>
    </source>
</evidence>
<comment type="subcellular location">
    <subcellularLocation>
        <location evidence="1">Membrane</location>
        <topology evidence="1">Multi-pass membrane protein</topology>
    </subcellularLocation>
</comment>
<organism evidence="8 9">
    <name type="scientific">Methylosinus sporium</name>
    <dbReference type="NCBI Taxonomy" id="428"/>
    <lineage>
        <taxon>Bacteria</taxon>
        <taxon>Pseudomonadati</taxon>
        <taxon>Pseudomonadota</taxon>
        <taxon>Alphaproteobacteria</taxon>
        <taxon>Hyphomicrobiales</taxon>
        <taxon>Methylocystaceae</taxon>
        <taxon>Methylosinus</taxon>
    </lineage>
</organism>
<feature type="transmembrane region" description="Helical" evidence="6">
    <location>
        <begin position="264"/>
        <end position="284"/>
    </location>
</feature>
<keyword evidence="4 6" id="KW-0472">Membrane</keyword>
<dbReference type="Pfam" id="PF01740">
    <property type="entry name" value="STAS"/>
    <property type="match status" value="1"/>
</dbReference>
<feature type="transmembrane region" description="Helical" evidence="6">
    <location>
        <begin position="36"/>
        <end position="57"/>
    </location>
</feature>
<dbReference type="GO" id="GO:0016020">
    <property type="term" value="C:membrane"/>
    <property type="evidence" value="ECO:0007669"/>
    <property type="project" value="UniProtKB-SubCell"/>
</dbReference>
<dbReference type="EMBL" id="PUIV01000003">
    <property type="protein sequence ID" value="PWB95313.1"/>
    <property type="molecule type" value="Genomic_DNA"/>
</dbReference>
<dbReference type="AlphaFoldDB" id="A0A2U1SUL4"/>
<name>A0A2U1SUL4_METSR</name>
<dbReference type="InterPro" id="IPR036513">
    <property type="entry name" value="STAS_dom_sf"/>
</dbReference>
<evidence type="ECO:0000313" key="9">
    <source>
        <dbReference type="Proteomes" id="UP000245137"/>
    </source>
</evidence>
<feature type="transmembrane region" description="Helical" evidence="6">
    <location>
        <begin position="296"/>
        <end position="319"/>
    </location>
</feature>
<dbReference type="Pfam" id="PF00916">
    <property type="entry name" value="Sulfate_transp"/>
    <property type="match status" value="1"/>
</dbReference>
<feature type="region of interest" description="Disordered" evidence="5">
    <location>
        <begin position="557"/>
        <end position="582"/>
    </location>
</feature>
<dbReference type="OrthoDB" id="9769739at2"/>
<reference evidence="8 9" key="1">
    <citation type="journal article" date="2018" name="Appl. Microbiol. Biotechnol.">
        <title>Co-cultivation of the strictly anaerobic methanogen Methanosarcina barkeri with aerobic methanotrophs in an oxygen-limited membrane bioreactor.</title>
        <authorList>
            <person name="In 't Zandt M.H."/>
            <person name="van den Bosch T.J.M."/>
            <person name="Rijkers R."/>
            <person name="van Kessel M.A.H.J."/>
            <person name="Jetten M.S.M."/>
            <person name="Welte C.U."/>
        </authorList>
    </citation>
    <scope>NUCLEOTIDE SEQUENCE [LARGE SCALE GENOMIC DNA]</scope>
    <source>
        <strain evidence="8 9">DSM 17706</strain>
    </source>
</reference>
<dbReference type="PROSITE" id="PS50801">
    <property type="entry name" value="STAS"/>
    <property type="match status" value="1"/>
</dbReference>
<proteinExistence type="predicted"/>
<feature type="transmembrane region" description="Helical" evidence="6">
    <location>
        <begin position="209"/>
        <end position="228"/>
    </location>
</feature>
<dbReference type="GO" id="GO:0055085">
    <property type="term" value="P:transmembrane transport"/>
    <property type="evidence" value="ECO:0007669"/>
    <property type="project" value="InterPro"/>
</dbReference>
<comment type="caution">
    <text evidence="8">The sequence shown here is derived from an EMBL/GenBank/DDBJ whole genome shotgun (WGS) entry which is preliminary data.</text>
</comment>
<dbReference type="InterPro" id="IPR001902">
    <property type="entry name" value="SLC26A/SulP_fam"/>
</dbReference>
<feature type="transmembrane region" description="Helical" evidence="6">
    <location>
        <begin position="134"/>
        <end position="152"/>
    </location>
</feature>
<sequence>MRDRRFRQPSFIELFTPKLVTILREGYGLADLRADAIAGLTVAIVALPLSMAFAIASGLSPDRGLYTAIIGGFLVSMLGGSRFQIGGPAGAFIVLVFAIVQRQGYDGLALATMMAGVILFAIGLLRWGTYIKYIPFPVTVGFTAGIAVIIFASQLKEIFGLSIANEPAALGPKLTALWEARGTLKPATIGVSALALAIILGLRRWRPSWPGMLIAVTVCAAATAALHLDIETIGSRFGGVPSTLPAPAVPHFDLARLRALLPDALTIAVLGAMESLLSAVVADGMSGRRHRSNCELAAQGVANVVAPLFGGIPVTGTIARTATNVRSGAKGPVSGMLHALFLLGFMLVAAPLAAYIPLASLGAVLAVVSWNMAEKKEFVALFRASRGDALVLVSTFLLTIFEDLTVGIGVGVTLGAFLFLHRLAESVEVQTGEAFLDEDRADDYGGHRPAYDSAAASDAEVMVYKISGAIFFGASATVSAALDEIGRYPHVFIFDFSEAPLIDSTAARALESFVARLRKAGTVVCVAGARPAVRRALLSAGLHEPETLYAGTVADARRRATAPQPPENRAPRLSGAALPGRA</sequence>
<accession>A0A2U1SUL4</accession>
<evidence type="ECO:0000256" key="3">
    <source>
        <dbReference type="ARBA" id="ARBA00022989"/>
    </source>
</evidence>
<dbReference type="RefSeq" id="WP_108915985.1">
    <property type="nucleotide sequence ID" value="NZ_BGJY01000012.1"/>
</dbReference>
<feature type="transmembrane region" description="Helical" evidence="6">
    <location>
        <begin position="85"/>
        <end position="101"/>
    </location>
</feature>
<feature type="transmembrane region" description="Helical" evidence="6">
    <location>
        <begin position="339"/>
        <end position="368"/>
    </location>
</feature>
<dbReference type="PANTHER" id="PTHR11814">
    <property type="entry name" value="SULFATE TRANSPORTER"/>
    <property type="match status" value="1"/>
</dbReference>
<keyword evidence="9" id="KW-1185">Reference proteome</keyword>
<evidence type="ECO:0000256" key="6">
    <source>
        <dbReference type="SAM" id="Phobius"/>
    </source>
</evidence>
<dbReference type="InterPro" id="IPR002645">
    <property type="entry name" value="STAS_dom"/>
</dbReference>
<protein>
    <submittedName>
        <fullName evidence="8">Sodium-independent anion transporter</fullName>
    </submittedName>
</protein>
<gene>
    <name evidence="8" type="ORF">C5689_04035</name>
</gene>
<keyword evidence="2 6" id="KW-0812">Transmembrane</keyword>
<feature type="transmembrane region" description="Helical" evidence="6">
    <location>
        <begin position="389"/>
        <end position="420"/>
    </location>
</feature>
<keyword evidence="3 6" id="KW-1133">Transmembrane helix</keyword>
<evidence type="ECO:0000256" key="2">
    <source>
        <dbReference type="ARBA" id="ARBA00022692"/>
    </source>
</evidence>
<dbReference type="Gene3D" id="3.30.750.24">
    <property type="entry name" value="STAS domain"/>
    <property type="match status" value="1"/>
</dbReference>
<feature type="transmembrane region" description="Helical" evidence="6">
    <location>
        <begin position="107"/>
        <end position="127"/>
    </location>
</feature>
<evidence type="ECO:0000313" key="8">
    <source>
        <dbReference type="EMBL" id="PWB95313.1"/>
    </source>
</evidence>
<evidence type="ECO:0000256" key="1">
    <source>
        <dbReference type="ARBA" id="ARBA00004141"/>
    </source>
</evidence>
<evidence type="ECO:0000256" key="5">
    <source>
        <dbReference type="SAM" id="MobiDB-lite"/>
    </source>
</evidence>
<evidence type="ECO:0000256" key="4">
    <source>
        <dbReference type="ARBA" id="ARBA00023136"/>
    </source>
</evidence>
<dbReference type="InterPro" id="IPR011547">
    <property type="entry name" value="SLC26A/SulP_dom"/>
</dbReference>